<evidence type="ECO:0000313" key="5">
    <source>
        <dbReference type="Proteomes" id="UP000708148"/>
    </source>
</evidence>
<feature type="coiled-coil region" evidence="1">
    <location>
        <begin position="180"/>
        <end position="260"/>
    </location>
</feature>
<feature type="domain" description="Kinesin-like protein KIF6/9 C-terminal" evidence="3">
    <location>
        <begin position="161"/>
        <end position="267"/>
    </location>
</feature>
<name>A0A8S1IQ10_9CHLO</name>
<dbReference type="AlphaFoldDB" id="A0A8S1IQ10"/>
<reference evidence="4" key="1">
    <citation type="submission" date="2020-12" db="EMBL/GenBank/DDBJ databases">
        <authorList>
            <person name="Iha C."/>
        </authorList>
    </citation>
    <scope>NUCLEOTIDE SEQUENCE</scope>
</reference>
<evidence type="ECO:0000313" key="4">
    <source>
        <dbReference type="EMBL" id="CAD7697203.1"/>
    </source>
</evidence>
<accession>A0A8S1IQ10</accession>
<organism evidence="4 5">
    <name type="scientific">Ostreobium quekettii</name>
    <dbReference type="NCBI Taxonomy" id="121088"/>
    <lineage>
        <taxon>Eukaryota</taxon>
        <taxon>Viridiplantae</taxon>
        <taxon>Chlorophyta</taxon>
        <taxon>core chlorophytes</taxon>
        <taxon>Ulvophyceae</taxon>
        <taxon>TCBD clade</taxon>
        <taxon>Bryopsidales</taxon>
        <taxon>Ostreobineae</taxon>
        <taxon>Ostreobiaceae</taxon>
        <taxon>Ostreobium</taxon>
    </lineage>
</organism>
<dbReference type="Pfam" id="PF23735">
    <property type="entry name" value="KIF9"/>
    <property type="match status" value="1"/>
</dbReference>
<comment type="caution">
    <text evidence="4">The sequence shown here is derived from an EMBL/GenBank/DDBJ whole genome shotgun (WGS) entry which is preliminary data.</text>
</comment>
<gene>
    <name evidence="4" type="ORF">OSTQU699_LOCUS2564</name>
</gene>
<dbReference type="InterPro" id="IPR056524">
    <property type="entry name" value="KIF6/9_C"/>
</dbReference>
<keyword evidence="5" id="KW-1185">Reference proteome</keyword>
<proteinExistence type="predicted"/>
<dbReference type="OrthoDB" id="3176171at2759"/>
<sequence>MSSGDIRDLNELARRFLCSEADVDEIPLDTIKQIKEAFRQMRCVHQMTRGEMQQELNEQLKINADQIREAARRLSEEGDAVGEVERDAATGFHIGEAPAQARPVTVDTDKLQQERESAAPVAPSPVSLSTSRTFASAKLEVGLDKNVSYVNYITRSSEGVAKNAVLKERQGELREQRASIRKVGALVNAAKKEIDDLNARLELKKAERPADSEILVDEEYQIIGELKIAKKKYHENFDRLKELRDEMKPLLQSVAEAQHAVIECFRSYHAAGEGAAEESDGDGEQLDAAEEFERLEMGRIMAVDPDSCAFFSARKLSKQISRGRPHGYDKGHIGALKKHASRSASRA</sequence>
<evidence type="ECO:0000256" key="1">
    <source>
        <dbReference type="SAM" id="Coils"/>
    </source>
</evidence>
<evidence type="ECO:0000259" key="3">
    <source>
        <dbReference type="Pfam" id="PF23735"/>
    </source>
</evidence>
<feature type="region of interest" description="Disordered" evidence="2">
    <location>
        <begin position="321"/>
        <end position="347"/>
    </location>
</feature>
<protein>
    <recommendedName>
        <fullName evidence="3">Kinesin-like protein KIF6/9 C-terminal domain-containing protein</fullName>
    </recommendedName>
</protein>
<dbReference type="Proteomes" id="UP000708148">
    <property type="component" value="Unassembled WGS sequence"/>
</dbReference>
<dbReference type="EMBL" id="CAJHUC010000626">
    <property type="protein sequence ID" value="CAD7697203.1"/>
    <property type="molecule type" value="Genomic_DNA"/>
</dbReference>
<keyword evidence="1" id="KW-0175">Coiled coil</keyword>
<evidence type="ECO:0000256" key="2">
    <source>
        <dbReference type="SAM" id="MobiDB-lite"/>
    </source>
</evidence>